<dbReference type="PANTHER" id="PTHR42085">
    <property type="entry name" value="F-BOX DOMAIN-CONTAINING PROTEIN"/>
    <property type="match status" value="1"/>
</dbReference>
<gene>
    <name evidence="2" type="ORF">QBC47DRAFT_363754</name>
</gene>
<sequence>MSHINRARNFPFEERDQSDTAEAWYNEPIRSENQRLALENMSLKRLLRENGISWSETSALSLGLPESRAHAGTKRRRLRSSKVQVEQPPLPTLPTEIQLVILEMALTSDHPIVDPMSKLRPGTQTQEEGWRGNQIAIGCLAVCKVYHHEGTRFLWKNNSFVFTSHSALRNFANLSPDFRKNITDVTLRIIATYYDDKMKSHSVTGNVPGQRIKIKCVPRRRENTLSRKGYKSYSWLQLIDFLDALRPPFDPSHPKKQDRPRLFPNLTALRIDFVNFPREYLMYPDHDLHRLAAHDLGCTIDELMLTGLPHDERGRKVMLDLSGMVRDDGLLLKARDTFIQNNGQLRKMDDCEVSPKIVRPWKLVAREMAAARDPAPEVYAHHHHHTHDDPELEATPEVPGHPESMWKKKKTIWKLTPLTRDSSARKWTEFSRTWGSVLEQYDADVDEDDSKEIVCDECGEVHDPLTDHDF</sequence>
<accession>A0AAJ0F2B3</accession>
<feature type="region of interest" description="Disordered" evidence="1">
    <location>
        <begin position="379"/>
        <end position="403"/>
    </location>
</feature>
<proteinExistence type="predicted"/>
<dbReference type="InterPro" id="IPR038883">
    <property type="entry name" value="AN11006-like"/>
</dbReference>
<evidence type="ECO:0000256" key="1">
    <source>
        <dbReference type="SAM" id="MobiDB-lite"/>
    </source>
</evidence>
<dbReference type="AlphaFoldDB" id="A0AAJ0F2B3"/>
<evidence type="ECO:0000313" key="3">
    <source>
        <dbReference type="Proteomes" id="UP001239445"/>
    </source>
</evidence>
<organism evidence="2 3">
    <name type="scientific">Echria macrotheca</name>
    <dbReference type="NCBI Taxonomy" id="438768"/>
    <lineage>
        <taxon>Eukaryota</taxon>
        <taxon>Fungi</taxon>
        <taxon>Dikarya</taxon>
        <taxon>Ascomycota</taxon>
        <taxon>Pezizomycotina</taxon>
        <taxon>Sordariomycetes</taxon>
        <taxon>Sordariomycetidae</taxon>
        <taxon>Sordariales</taxon>
        <taxon>Schizotheciaceae</taxon>
        <taxon>Echria</taxon>
    </lineage>
</organism>
<comment type="caution">
    <text evidence="2">The sequence shown here is derived from an EMBL/GenBank/DDBJ whole genome shotgun (WGS) entry which is preliminary data.</text>
</comment>
<keyword evidence="3" id="KW-1185">Reference proteome</keyword>
<feature type="compositionally biased region" description="Basic residues" evidence="1">
    <location>
        <begin position="71"/>
        <end position="80"/>
    </location>
</feature>
<name>A0AAJ0F2B3_9PEZI</name>
<evidence type="ECO:0000313" key="2">
    <source>
        <dbReference type="EMBL" id="KAK1752171.1"/>
    </source>
</evidence>
<reference evidence="2" key="1">
    <citation type="submission" date="2023-06" db="EMBL/GenBank/DDBJ databases">
        <title>Genome-scale phylogeny and comparative genomics of the fungal order Sordariales.</title>
        <authorList>
            <consortium name="Lawrence Berkeley National Laboratory"/>
            <person name="Hensen N."/>
            <person name="Bonometti L."/>
            <person name="Westerberg I."/>
            <person name="Brannstrom I.O."/>
            <person name="Guillou S."/>
            <person name="Cros-Aarteil S."/>
            <person name="Calhoun S."/>
            <person name="Haridas S."/>
            <person name="Kuo A."/>
            <person name="Mondo S."/>
            <person name="Pangilinan J."/>
            <person name="Riley R."/>
            <person name="Labutti K."/>
            <person name="Andreopoulos B."/>
            <person name="Lipzen A."/>
            <person name="Chen C."/>
            <person name="Yanf M."/>
            <person name="Daum C."/>
            <person name="Ng V."/>
            <person name="Clum A."/>
            <person name="Steindorff A."/>
            <person name="Ohm R."/>
            <person name="Martin F."/>
            <person name="Silar P."/>
            <person name="Natvig D."/>
            <person name="Lalanne C."/>
            <person name="Gautier V."/>
            <person name="Ament-Velasquez S.L."/>
            <person name="Kruys A."/>
            <person name="Hutchinson M.I."/>
            <person name="Powell A.J."/>
            <person name="Barry K."/>
            <person name="Miller A.N."/>
            <person name="Grigoriev I.V."/>
            <person name="Debuchy R."/>
            <person name="Gladieux P."/>
            <person name="Thoren M.H."/>
            <person name="Johannesson H."/>
        </authorList>
    </citation>
    <scope>NUCLEOTIDE SEQUENCE</scope>
    <source>
        <strain evidence="2">PSN4</strain>
    </source>
</reference>
<dbReference type="Proteomes" id="UP001239445">
    <property type="component" value="Unassembled WGS sequence"/>
</dbReference>
<dbReference type="PANTHER" id="PTHR42085:SF1">
    <property type="entry name" value="F-BOX DOMAIN-CONTAINING PROTEIN"/>
    <property type="match status" value="1"/>
</dbReference>
<dbReference type="EMBL" id="MU839840">
    <property type="protein sequence ID" value="KAK1752171.1"/>
    <property type="molecule type" value="Genomic_DNA"/>
</dbReference>
<feature type="region of interest" description="Disordered" evidence="1">
    <location>
        <begin position="65"/>
        <end position="87"/>
    </location>
</feature>
<protein>
    <submittedName>
        <fullName evidence="2">Uncharacterized protein</fullName>
    </submittedName>
</protein>